<evidence type="ECO:0000256" key="1">
    <source>
        <dbReference type="SAM" id="MobiDB-lite"/>
    </source>
</evidence>
<dbReference type="PANTHER" id="PTHR43649:SF14">
    <property type="entry name" value="BLR3389 PROTEIN"/>
    <property type="match status" value="1"/>
</dbReference>
<dbReference type="Proteomes" id="UP000189777">
    <property type="component" value="Unassembled WGS sequence"/>
</dbReference>
<evidence type="ECO:0000313" key="2">
    <source>
        <dbReference type="EMBL" id="SKC62885.1"/>
    </source>
</evidence>
<keyword evidence="3" id="KW-1185">Reference proteome</keyword>
<organism evidence="2 3">
    <name type="scientific">Krasilnikoviella flava</name>
    <dbReference type="NCBI Taxonomy" id="526729"/>
    <lineage>
        <taxon>Bacteria</taxon>
        <taxon>Bacillati</taxon>
        <taxon>Actinomycetota</taxon>
        <taxon>Actinomycetes</taxon>
        <taxon>Micrococcales</taxon>
        <taxon>Promicromonosporaceae</taxon>
        <taxon>Krasilnikoviella</taxon>
    </lineage>
</organism>
<dbReference type="RefSeq" id="WP_245807049.1">
    <property type="nucleotide sequence ID" value="NZ_FUZQ01000003.1"/>
</dbReference>
<dbReference type="InterPro" id="IPR050490">
    <property type="entry name" value="Bact_solute-bd_prot1"/>
</dbReference>
<accession>A0A1T5KHJ1</accession>
<dbReference type="PROSITE" id="PS51318">
    <property type="entry name" value="TAT"/>
    <property type="match status" value="1"/>
</dbReference>
<dbReference type="InterPro" id="IPR006059">
    <property type="entry name" value="SBP"/>
</dbReference>
<sequence>MKTKVRTSGGMPGPWPSRGQGRFPRRSGSSGTVDDVGLSRRGLLQAALVGAGGIALGGALSGCATPAASGSGRTSVMIWDLFSGGDGALMQEMVGAVAQANSDISVDSTTLAWGAPYYTKLAMASSGGRPPEAAVMHMSRLAGYAPGGLLEPFDLDALAELGITQDDFAPAVWEKAQFDGQLYALPLDTHPYIAFNNPAIAGDAGLLDADGLLSIAPGADAFLDAGRAMAEVTGETGVSWGYLRDPAGCWRMFWGLYSQNGGAYDLTPGKPAEIDEQAATEVFEFLQAMVDGKVAATNQDGGAASGRFMSNRTGLMFAGEWDLPMFRDAIPDVGGTPFPTIFGQPANYADSHSFVLPKQAHADPAKREATYRVLAGLLKEGLTWASAGHIPAYQPVVKTPEYQELTPQRDYAPAAEVAVFDPDAWFTGGGSDFQTRMGDSMTDTLSGKASPKTAVDRMLSEMNRFLSQPSPA</sequence>
<gene>
    <name evidence="2" type="ORF">SAMN04324258_2188</name>
</gene>
<dbReference type="STRING" id="526729.SAMN04324258_2188"/>
<evidence type="ECO:0000313" key="3">
    <source>
        <dbReference type="Proteomes" id="UP000189777"/>
    </source>
</evidence>
<dbReference type="InterPro" id="IPR006311">
    <property type="entry name" value="TAT_signal"/>
</dbReference>
<reference evidence="2 3" key="1">
    <citation type="submission" date="2017-02" db="EMBL/GenBank/DDBJ databases">
        <authorList>
            <person name="Peterson S.W."/>
        </authorList>
    </citation>
    <scope>NUCLEOTIDE SEQUENCE [LARGE SCALE GENOMIC DNA]</scope>
    <source>
        <strain evidence="2 3">DSM 21481</strain>
    </source>
</reference>
<name>A0A1T5KHJ1_9MICO</name>
<dbReference type="SUPFAM" id="SSF53850">
    <property type="entry name" value="Periplasmic binding protein-like II"/>
    <property type="match status" value="1"/>
</dbReference>
<dbReference type="AlphaFoldDB" id="A0A1T5KHJ1"/>
<dbReference type="Pfam" id="PF01547">
    <property type="entry name" value="SBP_bac_1"/>
    <property type="match status" value="1"/>
</dbReference>
<protein>
    <submittedName>
        <fullName evidence="2">Carbohydrate ABC transporter substrate-binding protein, CUT1 family (TC 3.A.1.1.-)</fullName>
    </submittedName>
</protein>
<dbReference type="PANTHER" id="PTHR43649">
    <property type="entry name" value="ARABINOSE-BINDING PROTEIN-RELATED"/>
    <property type="match status" value="1"/>
</dbReference>
<dbReference type="Gene3D" id="3.40.190.10">
    <property type="entry name" value="Periplasmic binding protein-like II"/>
    <property type="match status" value="1"/>
</dbReference>
<proteinExistence type="predicted"/>
<feature type="region of interest" description="Disordered" evidence="1">
    <location>
        <begin position="1"/>
        <end position="35"/>
    </location>
</feature>
<dbReference type="EMBL" id="FUZQ01000003">
    <property type="protein sequence ID" value="SKC62885.1"/>
    <property type="molecule type" value="Genomic_DNA"/>
</dbReference>